<dbReference type="EMBL" id="CP007026">
    <property type="protein sequence ID" value="AJA93175.1"/>
    <property type="molecule type" value="Genomic_DNA"/>
</dbReference>
<accession>A0A0A7V953</accession>
<dbReference type="KEGG" id="nbv:T478_0281"/>
<dbReference type="AlphaFoldDB" id="A0A0A7V953"/>
<name>A0A0A7V953_9ARCH</name>
<evidence type="ECO:0000313" key="2">
    <source>
        <dbReference type="Proteomes" id="UP000030944"/>
    </source>
</evidence>
<sequence>MKKSELRKLISDYSLLKIKSKKHNVTNKLKQIEHRYFHETGRNIIDDMS</sequence>
<gene>
    <name evidence="1" type="ORF">T478_0281</name>
</gene>
<organism evidence="1 2">
    <name type="scientific">Candidatus Nitrosopelagicus brevis</name>
    <dbReference type="NCBI Taxonomy" id="1410606"/>
    <lineage>
        <taxon>Archaea</taxon>
        <taxon>Nitrososphaerota</taxon>
    </lineage>
</organism>
<evidence type="ECO:0000313" key="1">
    <source>
        <dbReference type="EMBL" id="AJA93175.1"/>
    </source>
</evidence>
<dbReference type="HOGENOM" id="CLU_2949098_0_0_2"/>
<proteinExistence type="predicted"/>
<protein>
    <submittedName>
        <fullName evidence="1">Uncharacterized protein</fullName>
    </submittedName>
</protein>
<reference evidence="1 2" key="1">
    <citation type="journal article" date="2015" name="Proc. Natl. Acad. Sci. U.S.A.">
        <title>Genomic and proteomic characterization of "Candidatus Nitrosopelagicus brevis": An ammonia-oxidizing archaeon from the open ocean.</title>
        <authorList>
            <person name="Santoro A.E."/>
            <person name="Dupont C.L."/>
            <person name="Richter R.A."/>
            <person name="Craig M.T."/>
            <person name="Carini P."/>
            <person name="McIlvin M.R."/>
            <person name="Yang Y."/>
            <person name="Orsi W.D."/>
            <person name="Moran D.M."/>
            <person name="Saito M.A."/>
        </authorList>
    </citation>
    <scope>NUCLEOTIDE SEQUENCE [LARGE SCALE GENOMIC DNA]</scope>
    <source>
        <strain evidence="2">V2</strain>
    </source>
</reference>
<dbReference type="Proteomes" id="UP000030944">
    <property type="component" value="Chromosome"/>
</dbReference>